<comment type="caution">
    <text evidence="2">The sequence shown here is derived from an EMBL/GenBank/DDBJ whole genome shotgun (WGS) entry which is preliminary data.</text>
</comment>
<dbReference type="NCBIfam" id="TIGR04490">
    <property type="entry name" value="SoxZ_true"/>
    <property type="match status" value="1"/>
</dbReference>
<gene>
    <name evidence="2" type="ORF">GCM10011396_26810</name>
</gene>
<protein>
    <submittedName>
        <fullName evidence="2">Thiosulfate oxidation carrier complex protein SoxZ</fullName>
    </submittedName>
</protein>
<dbReference type="EMBL" id="BMED01000002">
    <property type="protein sequence ID" value="GGC78236.1"/>
    <property type="molecule type" value="Genomic_DNA"/>
</dbReference>
<accession>A0A916XKU5</accession>
<keyword evidence="3" id="KW-1185">Reference proteome</keyword>
<dbReference type="InterPro" id="IPR014756">
    <property type="entry name" value="Ig_E-set"/>
</dbReference>
<feature type="domain" description="Sulphur oxidation protein SoxZ" evidence="1">
    <location>
        <begin position="9"/>
        <end position="101"/>
    </location>
</feature>
<evidence type="ECO:0000259" key="1">
    <source>
        <dbReference type="Pfam" id="PF08770"/>
    </source>
</evidence>
<proteinExistence type="predicted"/>
<sequence length="107" mass="11833">MASTVINVPAQARRGEILEIRTLIRHPMETGFRPGADGRIQPRDIIQRFSCLYNGEQVFSAEMFSAVAANPYISFHTVATESGTLSFHWEGDNGFTQTETAKISVAD</sequence>
<dbReference type="RefSeq" id="WP_188566516.1">
    <property type="nucleotide sequence ID" value="NZ_BMED01000002.1"/>
</dbReference>
<reference evidence="2" key="1">
    <citation type="journal article" date="2014" name="Int. J. Syst. Evol. Microbiol.">
        <title>Complete genome sequence of Corynebacterium casei LMG S-19264T (=DSM 44701T), isolated from a smear-ripened cheese.</title>
        <authorList>
            <consortium name="US DOE Joint Genome Institute (JGI-PGF)"/>
            <person name="Walter F."/>
            <person name="Albersmeier A."/>
            <person name="Kalinowski J."/>
            <person name="Ruckert C."/>
        </authorList>
    </citation>
    <scope>NUCLEOTIDE SEQUENCE</scope>
    <source>
        <strain evidence="2">CGMCC 1.10998</strain>
    </source>
</reference>
<dbReference type="Gene3D" id="2.60.40.10">
    <property type="entry name" value="Immunoglobulins"/>
    <property type="match status" value="1"/>
</dbReference>
<dbReference type="AlphaFoldDB" id="A0A916XKU5"/>
<dbReference type="Pfam" id="PF08770">
    <property type="entry name" value="SoxZ"/>
    <property type="match status" value="1"/>
</dbReference>
<dbReference type="InterPro" id="IPR013783">
    <property type="entry name" value="Ig-like_fold"/>
</dbReference>
<dbReference type="InterPro" id="IPR014880">
    <property type="entry name" value="SoxZ_dom"/>
</dbReference>
<evidence type="ECO:0000313" key="2">
    <source>
        <dbReference type="EMBL" id="GGC78236.1"/>
    </source>
</evidence>
<organism evidence="2 3">
    <name type="scientific">Undibacterium terreum</name>
    <dbReference type="NCBI Taxonomy" id="1224302"/>
    <lineage>
        <taxon>Bacteria</taxon>
        <taxon>Pseudomonadati</taxon>
        <taxon>Pseudomonadota</taxon>
        <taxon>Betaproteobacteria</taxon>
        <taxon>Burkholderiales</taxon>
        <taxon>Oxalobacteraceae</taxon>
        <taxon>Undibacterium</taxon>
    </lineage>
</organism>
<dbReference type="InterPro" id="IPR030995">
    <property type="entry name" value="SoxZ"/>
</dbReference>
<dbReference type="Proteomes" id="UP000637423">
    <property type="component" value="Unassembled WGS sequence"/>
</dbReference>
<evidence type="ECO:0000313" key="3">
    <source>
        <dbReference type="Proteomes" id="UP000637423"/>
    </source>
</evidence>
<name>A0A916XKU5_9BURK</name>
<reference evidence="2" key="2">
    <citation type="submission" date="2020-09" db="EMBL/GenBank/DDBJ databases">
        <authorList>
            <person name="Sun Q."/>
            <person name="Zhou Y."/>
        </authorList>
    </citation>
    <scope>NUCLEOTIDE SEQUENCE</scope>
    <source>
        <strain evidence="2">CGMCC 1.10998</strain>
    </source>
</reference>
<dbReference type="SUPFAM" id="SSF81296">
    <property type="entry name" value="E set domains"/>
    <property type="match status" value="1"/>
</dbReference>